<evidence type="ECO:0000313" key="6">
    <source>
        <dbReference type="EMBL" id="NKE64303.1"/>
    </source>
</evidence>
<dbReference type="Gene3D" id="3.40.630.10">
    <property type="entry name" value="Zn peptidases"/>
    <property type="match status" value="1"/>
</dbReference>
<dbReference type="SUPFAM" id="SSF53187">
    <property type="entry name" value="Zn-dependent exopeptidases"/>
    <property type="match status" value="1"/>
</dbReference>
<organism evidence="6 7">
    <name type="scientific">Ramlibacter lithotrophicus</name>
    <dbReference type="NCBI Taxonomy" id="2606681"/>
    <lineage>
        <taxon>Bacteria</taxon>
        <taxon>Pseudomonadati</taxon>
        <taxon>Pseudomonadota</taxon>
        <taxon>Betaproteobacteria</taxon>
        <taxon>Burkholderiales</taxon>
        <taxon>Comamonadaceae</taxon>
        <taxon>Ramlibacter</taxon>
    </lineage>
</organism>
<dbReference type="GO" id="GO:0016788">
    <property type="term" value="F:hydrolase activity, acting on ester bonds"/>
    <property type="evidence" value="ECO:0007669"/>
    <property type="project" value="InterPro"/>
</dbReference>
<dbReference type="EMBL" id="VTOX01000001">
    <property type="protein sequence ID" value="NKE64303.1"/>
    <property type="molecule type" value="Genomic_DNA"/>
</dbReference>
<dbReference type="GO" id="GO:0046872">
    <property type="term" value="F:metal ion binding"/>
    <property type="evidence" value="ECO:0007669"/>
    <property type="project" value="UniProtKB-KW"/>
</dbReference>
<keyword evidence="2" id="KW-0479">Metal-binding</keyword>
<dbReference type="InterPro" id="IPR053138">
    <property type="entry name" value="N-alpha-Ac-DABA_deacetylase"/>
</dbReference>
<dbReference type="Proteomes" id="UP000521868">
    <property type="component" value="Unassembled WGS sequence"/>
</dbReference>
<keyword evidence="4" id="KW-0862">Zinc</keyword>
<proteinExistence type="predicted"/>
<evidence type="ECO:0000313" key="7">
    <source>
        <dbReference type="Proteomes" id="UP000521868"/>
    </source>
</evidence>
<protein>
    <submittedName>
        <fullName evidence="6">Deacylase</fullName>
    </submittedName>
</protein>
<gene>
    <name evidence="6" type="ORF">RAMLITH_00595</name>
</gene>
<feature type="domain" description="Succinylglutamate desuccinylase/Aspartoacylase catalytic" evidence="5">
    <location>
        <begin position="55"/>
        <end position="243"/>
    </location>
</feature>
<evidence type="ECO:0000256" key="2">
    <source>
        <dbReference type="ARBA" id="ARBA00022723"/>
    </source>
</evidence>
<name>A0A7X6DBX8_9BURK</name>
<comment type="caution">
    <text evidence="6">The sequence shown here is derived from an EMBL/GenBank/DDBJ whole genome shotgun (WGS) entry which is preliminary data.</text>
</comment>
<evidence type="ECO:0000256" key="3">
    <source>
        <dbReference type="ARBA" id="ARBA00022801"/>
    </source>
</evidence>
<dbReference type="AlphaFoldDB" id="A0A7X6DBX8"/>
<dbReference type="InterPro" id="IPR043795">
    <property type="entry name" value="N-alpha-Ac-DABA-like"/>
</dbReference>
<sequence length="342" mass="36895">MTETATPRRASRITSEVDFDRDGKQVGFLRLPHSVHRSAYGWIPIPVACIRNGTGPRVLLMAGNHGDEYEGQIAFARLLRELEAKDVRGTIIFLTSANYPAANAGTRTSPIDDGNLNRSFPGDPDGGPTAQIAWYIENVLLPQVDYVLDLHSGGSSLMYVPSANCQRSADAQRMDRSLALLKAFAAPMSYVTDAAQGGDQTLTAAARRQGVIHLGTELAGGGTLTIAALRAAEQGVRRVLKLIGALAESVPTQPAPETRVLQVRGPTYFVYAPDAGFFEPLVELGDEVAAGQRAGLIHFHDTPWREPSVAVFQRGGVVMCKRMPCRTERGDCLFHLGAPFEA</sequence>
<evidence type="ECO:0000256" key="1">
    <source>
        <dbReference type="ARBA" id="ARBA00001947"/>
    </source>
</evidence>
<dbReference type="CDD" id="cd06252">
    <property type="entry name" value="M14_ASTE_ASPA-like"/>
    <property type="match status" value="1"/>
</dbReference>
<dbReference type="PANTHER" id="PTHR37326:SF1">
    <property type="entry name" value="BLL3975 PROTEIN"/>
    <property type="match status" value="1"/>
</dbReference>
<keyword evidence="3" id="KW-0378">Hydrolase</keyword>
<dbReference type="GO" id="GO:0016811">
    <property type="term" value="F:hydrolase activity, acting on carbon-nitrogen (but not peptide) bonds, in linear amides"/>
    <property type="evidence" value="ECO:0007669"/>
    <property type="project" value="InterPro"/>
</dbReference>
<comment type="cofactor">
    <cofactor evidence="1">
        <name>Zn(2+)</name>
        <dbReference type="ChEBI" id="CHEBI:29105"/>
    </cofactor>
</comment>
<dbReference type="Pfam" id="PF24827">
    <property type="entry name" value="AstE_AspA_cat"/>
    <property type="match status" value="1"/>
</dbReference>
<evidence type="ECO:0000256" key="4">
    <source>
        <dbReference type="ARBA" id="ARBA00022833"/>
    </source>
</evidence>
<dbReference type="PANTHER" id="PTHR37326">
    <property type="entry name" value="BLL3975 PROTEIN"/>
    <property type="match status" value="1"/>
</dbReference>
<accession>A0A7X6DBX8</accession>
<dbReference type="RefSeq" id="WP_168105408.1">
    <property type="nucleotide sequence ID" value="NZ_VTOX01000001.1"/>
</dbReference>
<dbReference type="PIRSF" id="PIRSF039012">
    <property type="entry name" value="ASP"/>
    <property type="match status" value="1"/>
</dbReference>
<dbReference type="InterPro" id="IPR055438">
    <property type="entry name" value="AstE_AspA_cat"/>
</dbReference>
<reference evidence="6 7" key="1">
    <citation type="journal article" date="2020" name="Nature">
        <title>Bacterial chemolithoautotrophy via manganese oxidation.</title>
        <authorList>
            <person name="Yu H."/>
            <person name="Leadbetter J.R."/>
        </authorList>
    </citation>
    <scope>NUCLEOTIDE SEQUENCE [LARGE SCALE GENOMIC DNA]</scope>
    <source>
        <strain evidence="6 7">RBP-1</strain>
    </source>
</reference>
<evidence type="ECO:0000259" key="5">
    <source>
        <dbReference type="Pfam" id="PF24827"/>
    </source>
</evidence>
<keyword evidence="7" id="KW-1185">Reference proteome</keyword>